<dbReference type="InterPro" id="IPR006186">
    <property type="entry name" value="Ser/Thr-sp_prot-phosphatase"/>
</dbReference>
<keyword evidence="3" id="KW-1185">Reference proteome</keyword>
<dbReference type="Proteomes" id="UP000317648">
    <property type="component" value="Chromosome"/>
</dbReference>
<dbReference type="RefSeq" id="WP_145054637.1">
    <property type="nucleotide sequence ID" value="NZ_CP036433.1"/>
</dbReference>
<proteinExistence type="predicted"/>
<evidence type="ECO:0000313" key="2">
    <source>
        <dbReference type="EMBL" id="QDU95959.1"/>
    </source>
</evidence>
<gene>
    <name evidence="2" type="ORF">Pla8534_37780</name>
</gene>
<name>A0A518DVV0_9BACT</name>
<feature type="domain" description="Serine/threonine specific protein phosphatases" evidence="1">
    <location>
        <begin position="19"/>
        <end position="24"/>
    </location>
</feature>
<dbReference type="KEGG" id="lcre:Pla8534_37780"/>
<evidence type="ECO:0000313" key="3">
    <source>
        <dbReference type="Proteomes" id="UP000317648"/>
    </source>
</evidence>
<evidence type="ECO:0000259" key="1">
    <source>
        <dbReference type="PROSITE" id="PS00125"/>
    </source>
</evidence>
<reference evidence="2 3" key="1">
    <citation type="submission" date="2019-02" db="EMBL/GenBank/DDBJ databases">
        <title>Deep-cultivation of Planctomycetes and their phenomic and genomic characterization uncovers novel biology.</title>
        <authorList>
            <person name="Wiegand S."/>
            <person name="Jogler M."/>
            <person name="Boedeker C."/>
            <person name="Pinto D."/>
            <person name="Vollmers J."/>
            <person name="Rivas-Marin E."/>
            <person name="Kohn T."/>
            <person name="Peeters S.H."/>
            <person name="Heuer A."/>
            <person name="Rast P."/>
            <person name="Oberbeckmann S."/>
            <person name="Bunk B."/>
            <person name="Jeske O."/>
            <person name="Meyerdierks A."/>
            <person name="Storesund J.E."/>
            <person name="Kallscheuer N."/>
            <person name="Luecker S."/>
            <person name="Lage O.M."/>
            <person name="Pohl T."/>
            <person name="Merkel B.J."/>
            <person name="Hornburger P."/>
            <person name="Mueller R.-W."/>
            <person name="Bruemmer F."/>
            <person name="Labrenz M."/>
            <person name="Spormann A.M."/>
            <person name="Op den Camp H."/>
            <person name="Overmann J."/>
            <person name="Amann R."/>
            <person name="Jetten M.S.M."/>
            <person name="Mascher T."/>
            <person name="Medema M.H."/>
            <person name="Devos D.P."/>
            <person name="Kaster A.-K."/>
            <person name="Ovreas L."/>
            <person name="Rohde M."/>
            <person name="Galperin M.Y."/>
            <person name="Jogler C."/>
        </authorList>
    </citation>
    <scope>NUCLEOTIDE SEQUENCE [LARGE SCALE GENOMIC DNA]</scope>
    <source>
        <strain evidence="2 3">Pla85_3_4</strain>
    </source>
</reference>
<protein>
    <recommendedName>
        <fullName evidence="1">Serine/threonine specific protein phosphatases domain-containing protein</fullName>
    </recommendedName>
</protein>
<dbReference type="GO" id="GO:0016787">
    <property type="term" value="F:hydrolase activity"/>
    <property type="evidence" value="ECO:0007669"/>
    <property type="project" value="InterPro"/>
</dbReference>
<dbReference type="EMBL" id="CP036433">
    <property type="protein sequence ID" value="QDU95959.1"/>
    <property type="molecule type" value="Genomic_DNA"/>
</dbReference>
<sequence length="59" mass="6698">MAWAAQIDLLEDLFGLTDNRGNHEGYPVSEFHLYAGDEETDEPDALIDSLHECLNYLDD</sequence>
<organism evidence="2 3">
    <name type="scientific">Lignipirellula cremea</name>
    <dbReference type="NCBI Taxonomy" id="2528010"/>
    <lineage>
        <taxon>Bacteria</taxon>
        <taxon>Pseudomonadati</taxon>
        <taxon>Planctomycetota</taxon>
        <taxon>Planctomycetia</taxon>
        <taxon>Pirellulales</taxon>
        <taxon>Pirellulaceae</taxon>
        <taxon>Lignipirellula</taxon>
    </lineage>
</organism>
<accession>A0A518DVV0</accession>
<dbReference type="AlphaFoldDB" id="A0A518DVV0"/>
<dbReference type="PROSITE" id="PS00125">
    <property type="entry name" value="SER_THR_PHOSPHATASE"/>
    <property type="match status" value="1"/>
</dbReference>